<accession>A0A545TL94</accession>
<dbReference type="InterPro" id="IPR009218">
    <property type="entry name" value="HD_phosphohydro"/>
</dbReference>
<reference evidence="1 2" key="1">
    <citation type="submission" date="2019-06" db="EMBL/GenBank/DDBJ databases">
        <title>Whole genome sequence for Rhodospirillaceae sp. R148.</title>
        <authorList>
            <person name="Wang G."/>
        </authorList>
    </citation>
    <scope>NUCLEOTIDE SEQUENCE [LARGE SCALE GENOMIC DNA]</scope>
    <source>
        <strain evidence="1 2">R148</strain>
    </source>
</reference>
<protein>
    <recommendedName>
        <fullName evidence="3">N-methyl-D-aspartate receptor NMDAR2C subunit</fullName>
    </recommendedName>
</protein>
<dbReference type="Proteomes" id="UP000315252">
    <property type="component" value="Unassembled WGS sequence"/>
</dbReference>
<dbReference type="PANTHER" id="PTHR21174">
    <property type="match status" value="1"/>
</dbReference>
<sequence length="199" mass="22643">MNDGLLPAEILDRLKARHAEPQRHYHTWAHIEALLAWLEKTAGWIHDRSAVELAILYHDAIYDPRARDNEARSAALLLSELDGLLPKAMLASAETLILATAGHSMPGTADHLLRSDSAFFLDMDLSILGTEPATFESYEAAIRREYAFVPPEDYRAGRSAILRDFLERDRLYFTDYFHNRLDRQARSNLARSIARLQQA</sequence>
<dbReference type="EMBL" id="VHSH01000007">
    <property type="protein sequence ID" value="TQV78000.1"/>
    <property type="molecule type" value="Genomic_DNA"/>
</dbReference>
<evidence type="ECO:0000313" key="1">
    <source>
        <dbReference type="EMBL" id="TQV78000.1"/>
    </source>
</evidence>
<evidence type="ECO:0008006" key="3">
    <source>
        <dbReference type="Google" id="ProtNLM"/>
    </source>
</evidence>
<dbReference type="SUPFAM" id="SSF109604">
    <property type="entry name" value="HD-domain/PDEase-like"/>
    <property type="match status" value="1"/>
</dbReference>
<dbReference type="PANTHER" id="PTHR21174:SF0">
    <property type="entry name" value="HD PHOSPHOHYDROLASE FAMILY PROTEIN-RELATED"/>
    <property type="match status" value="1"/>
</dbReference>
<organism evidence="1 2">
    <name type="scientific">Denitrobaculum tricleocarpae</name>
    <dbReference type="NCBI Taxonomy" id="2591009"/>
    <lineage>
        <taxon>Bacteria</taxon>
        <taxon>Pseudomonadati</taxon>
        <taxon>Pseudomonadota</taxon>
        <taxon>Alphaproteobacteria</taxon>
        <taxon>Rhodospirillales</taxon>
        <taxon>Rhodospirillaceae</taxon>
        <taxon>Denitrobaculum</taxon>
    </lineage>
</organism>
<proteinExistence type="predicted"/>
<dbReference type="AlphaFoldDB" id="A0A545TL94"/>
<dbReference type="OrthoDB" id="9808993at2"/>
<keyword evidence="2" id="KW-1185">Reference proteome</keyword>
<name>A0A545TL94_9PROT</name>
<comment type="caution">
    <text evidence="1">The sequence shown here is derived from an EMBL/GenBank/DDBJ whole genome shotgun (WGS) entry which is preliminary data.</text>
</comment>
<dbReference type="PIRSF" id="PIRSF035170">
    <property type="entry name" value="HD_phosphohydro"/>
    <property type="match status" value="1"/>
</dbReference>
<evidence type="ECO:0000313" key="2">
    <source>
        <dbReference type="Proteomes" id="UP000315252"/>
    </source>
</evidence>
<gene>
    <name evidence="1" type="ORF">FKG95_20460</name>
</gene>